<feature type="signal peptide" evidence="1">
    <location>
        <begin position="1"/>
        <end position="28"/>
    </location>
</feature>
<feature type="chain" id="PRO_5024302332" description="DUF4829 domain-containing protein" evidence="1">
    <location>
        <begin position="29"/>
        <end position="158"/>
    </location>
</feature>
<accession>A0A5Q6RRK2</accession>
<dbReference type="Proteomes" id="UP000307768">
    <property type="component" value="Unassembled WGS sequence"/>
</dbReference>
<gene>
    <name evidence="2" type="ORF">FE697_017020</name>
</gene>
<organism evidence="2 3">
    <name type="scientific">Mumia zhuanghuii</name>
    <dbReference type="NCBI Taxonomy" id="2585211"/>
    <lineage>
        <taxon>Bacteria</taxon>
        <taxon>Bacillati</taxon>
        <taxon>Actinomycetota</taxon>
        <taxon>Actinomycetes</taxon>
        <taxon>Propionibacteriales</taxon>
        <taxon>Nocardioidaceae</taxon>
        <taxon>Mumia</taxon>
    </lineage>
</organism>
<keyword evidence="1" id="KW-0732">Signal</keyword>
<proteinExistence type="predicted"/>
<name>A0A5Q6RRK2_9ACTN</name>
<dbReference type="EMBL" id="VDFQ02000005">
    <property type="protein sequence ID" value="KAA1420647.1"/>
    <property type="molecule type" value="Genomic_DNA"/>
</dbReference>
<reference evidence="2 3" key="1">
    <citation type="submission" date="2019-09" db="EMBL/GenBank/DDBJ databases">
        <title>Mumia zhuanghuii sp. nov. isolated from the intestinal contents of plateau pika (Ochotona curzoniae) in the Qinghai-Tibet plateau of China.</title>
        <authorList>
            <person name="Tian Z."/>
        </authorList>
    </citation>
    <scope>NUCLEOTIDE SEQUENCE [LARGE SCALE GENOMIC DNA]</scope>
    <source>
        <strain evidence="3">350</strain>
    </source>
</reference>
<dbReference type="RefSeq" id="WP_149770816.1">
    <property type="nucleotide sequence ID" value="NZ_VDFQ02000005.1"/>
</dbReference>
<evidence type="ECO:0008006" key="4">
    <source>
        <dbReference type="Google" id="ProtNLM"/>
    </source>
</evidence>
<dbReference type="OrthoDB" id="3482532at2"/>
<comment type="caution">
    <text evidence="2">The sequence shown here is derived from an EMBL/GenBank/DDBJ whole genome shotgun (WGS) entry which is preliminary data.</text>
</comment>
<evidence type="ECO:0000313" key="2">
    <source>
        <dbReference type="EMBL" id="KAA1420647.1"/>
    </source>
</evidence>
<evidence type="ECO:0000256" key="1">
    <source>
        <dbReference type="SAM" id="SignalP"/>
    </source>
</evidence>
<protein>
    <recommendedName>
        <fullName evidence="4">DUF4829 domain-containing protein</fullName>
    </recommendedName>
</protein>
<sequence>MPRIRRTAVVLSGVIALVLVAAATYAFAGRQTADVAVPPDDATPEQVVAAFLDALDARDCDTAAALWATETADGGEPSWCGDVAPLDSIEIQDHSLESPADSGHDPGDQVAWVDVTFTLDWRAFGSDGSMPEGANDWGYLLVRSSPDDPWRITDQGHV</sequence>
<dbReference type="AlphaFoldDB" id="A0A5Q6RRK2"/>
<evidence type="ECO:0000313" key="3">
    <source>
        <dbReference type="Proteomes" id="UP000307768"/>
    </source>
</evidence>